<dbReference type="EMBL" id="JAATOP010000007">
    <property type="protein sequence ID" value="NIY72982.1"/>
    <property type="molecule type" value="Genomic_DNA"/>
</dbReference>
<evidence type="ECO:0000256" key="2">
    <source>
        <dbReference type="ARBA" id="ARBA00023125"/>
    </source>
</evidence>
<dbReference type="InterPro" id="IPR009057">
    <property type="entry name" value="Homeodomain-like_sf"/>
</dbReference>
<dbReference type="SUPFAM" id="SSF46689">
    <property type="entry name" value="Homeodomain-like"/>
    <property type="match status" value="1"/>
</dbReference>
<evidence type="ECO:0000259" key="4">
    <source>
        <dbReference type="Pfam" id="PF00440"/>
    </source>
</evidence>
<gene>
    <name evidence="5" type="ORF">HCZ30_11130</name>
</gene>
<dbReference type="Pfam" id="PF00440">
    <property type="entry name" value="TetR_N"/>
    <property type="match status" value="1"/>
</dbReference>
<dbReference type="InterPro" id="IPR001647">
    <property type="entry name" value="HTH_TetR"/>
</dbReference>
<dbReference type="PANTHER" id="PTHR47506">
    <property type="entry name" value="TRANSCRIPTIONAL REGULATORY PROTEIN"/>
    <property type="match status" value="1"/>
</dbReference>
<comment type="caution">
    <text evidence="5">The sequence shown here is derived from an EMBL/GenBank/DDBJ whole genome shotgun (WGS) entry which is preliminary data.</text>
</comment>
<protein>
    <submittedName>
        <fullName evidence="5">TetR/AcrR family transcriptional regulator</fullName>
    </submittedName>
</protein>
<keyword evidence="2" id="KW-0238">DNA-binding</keyword>
<dbReference type="PANTHER" id="PTHR47506:SF1">
    <property type="entry name" value="HTH-TYPE TRANSCRIPTIONAL REGULATOR YJDC"/>
    <property type="match status" value="1"/>
</dbReference>
<dbReference type="Proteomes" id="UP000709466">
    <property type="component" value="Unassembled WGS sequence"/>
</dbReference>
<keyword evidence="3" id="KW-0804">Transcription</keyword>
<evidence type="ECO:0000256" key="3">
    <source>
        <dbReference type="ARBA" id="ARBA00023163"/>
    </source>
</evidence>
<keyword evidence="1" id="KW-0805">Transcription regulation</keyword>
<sequence length="181" mass="20041">MELTERQQAALEQAMYQFWSRGVDDTSYNVLVEATGMSRKALYATWPEKELLVRQTMKLYRDTVLSSLTDVLANPSQDAVRAFWDVAEAAAVPGWPGCYLLRSATGELRKDPEIVAMYGEFVQTIRKGIAESVRRRVNDPDVTATQAVALLNFLTDLASQQAPESALRPVLNAGRAACAVQ</sequence>
<organism evidence="5 6">
    <name type="scientific">Marivivens donghaensis</name>
    <dbReference type="NCBI Taxonomy" id="1699413"/>
    <lineage>
        <taxon>Bacteria</taxon>
        <taxon>Pseudomonadati</taxon>
        <taxon>Pseudomonadota</taxon>
        <taxon>Alphaproteobacteria</taxon>
        <taxon>Rhodobacterales</taxon>
        <taxon>Paracoccaceae</taxon>
        <taxon>Marivivens group</taxon>
        <taxon>Marivivens</taxon>
    </lineage>
</organism>
<evidence type="ECO:0000313" key="6">
    <source>
        <dbReference type="Proteomes" id="UP000709466"/>
    </source>
</evidence>
<dbReference type="Gene3D" id="1.10.357.10">
    <property type="entry name" value="Tetracycline Repressor, domain 2"/>
    <property type="match status" value="1"/>
</dbReference>
<reference evidence="5 6" key="1">
    <citation type="submission" date="2020-03" db="EMBL/GenBank/DDBJ databases">
        <title>Bacterial isolates of synthetic phycosphere.</title>
        <authorList>
            <person name="Fu H."/>
            <person name="Moran M.A."/>
        </authorList>
    </citation>
    <scope>NUCLEOTIDE SEQUENCE [LARGE SCALE GENOMIC DNA]</scope>
    <source>
        <strain evidence="5 6">HF1</strain>
    </source>
</reference>
<name>A0ABX0VY07_9RHOB</name>
<feature type="domain" description="HTH tetR-type" evidence="4">
    <location>
        <begin position="11"/>
        <end position="54"/>
    </location>
</feature>
<evidence type="ECO:0000313" key="5">
    <source>
        <dbReference type="EMBL" id="NIY72982.1"/>
    </source>
</evidence>
<evidence type="ECO:0000256" key="1">
    <source>
        <dbReference type="ARBA" id="ARBA00023015"/>
    </source>
</evidence>
<accession>A0ABX0VY07</accession>
<dbReference type="RefSeq" id="WP_167638373.1">
    <property type="nucleotide sequence ID" value="NZ_JAATOP010000007.1"/>
</dbReference>
<keyword evidence="6" id="KW-1185">Reference proteome</keyword>
<proteinExistence type="predicted"/>